<evidence type="ECO:0000313" key="4">
    <source>
        <dbReference type="Proteomes" id="UP000070720"/>
    </source>
</evidence>
<evidence type="ECO:0000313" key="2">
    <source>
        <dbReference type="EMBL" id="CEF74291.1"/>
    </source>
</evidence>
<accession>A0A0E0RSR6</accession>
<protein>
    <submittedName>
        <fullName evidence="2">Chromosome 1, complete genome</fullName>
    </submittedName>
</protein>
<organism evidence="3">
    <name type="scientific">Gibberella zeae (strain ATCC MYA-4620 / CBS 123657 / FGSC 9075 / NRRL 31084 / PH-1)</name>
    <name type="common">Wheat head blight fungus</name>
    <name type="synonym">Fusarium graminearum</name>
    <dbReference type="NCBI Taxonomy" id="229533"/>
    <lineage>
        <taxon>Eukaryota</taxon>
        <taxon>Fungi</taxon>
        <taxon>Dikarya</taxon>
        <taxon>Ascomycota</taxon>
        <taxon>Pezizomycotina</taxon>
        <taxon>Sordariomycetes</taxon>
        <taxon>Hypocreomycetidae</taxon>
        <taxon>Hypocreales</taxon>
        <taxon>Nectriaceae</taxon>
        <taxon>Fusarium</taxon>
    </lineage>
</organism>
<dbReference type="InParanoid" id="A0A0E0RSR6"/>
<reference evidence="3 4" key="2">
    <citation type="journal article" date="2010" name="Nature">
        <title>Comparative genomics reveals mobile pathogenicity chromosomes in Fusarium.</title>
        <authorList>
            <person name="Ma L.J."/>
            <person name="van der Does H.C."/>
            <person name="Borkovich K.A."/>
            <person name="Coleman J.J."/>
            <person name="Daboussi M.J."/>
            <person name="Di Pietro A."/>
            <person name="Dufresne M."/>
            <person name="Freitag M."/>
            <person name="Grabherr M."/>
            <person name="Henrissat B."/>
            <person name="Houterman P.M."/>
            <person name="Kang S."/>
            <person name="Shim W.B."/>
            <person name="Woloshuk C."/>
            <person name="Xie X."/>
            <person name="Xu J.R."/>
            <person name="Antoniw J."/>
            <person name="Baker S.E."/>
            <person name="Bluhm B.H."/>
            <person name="Breakspear A."/>
            <person name="Brown D.W."/>
            <person name="Butchko R.A."/>
            <person name="Chapman S."/>
            <person name="Coulson R."/>
            <person name="Coutinho P.M."/>
            <person name="Danchin E.G."/>
            <person name="Diener A."/>
            <person name="Gale L.R."/>
            <person name="Gardiner D.M."/>
            <person name="Goff S."/>
            <person name="Hammond-Kosack K.E."/>
            <person name="Hilburn K."/>
            <person name="Hua-Van A."/>
            <person name="Jonkers W."/>
            <person name="Kazan K."/>
            <person name="Kodira C.D."/>
            <person name="Koehrsen M."/>
            <person name="Kumar L."/>
            <person name="Lee Y.H."/>
            <person name="Li L."/>
            <person name="Manners J.M."/>
            <person name="Miranda-Saavedra D."/>
            <person name="Mukherjee M."/>
            <person name="Park G."/>
            <person name="Park J."/>
            <person name="Park S.Y."/>
            <person name="Proctor R.H."/>
            <person name="Regev A."/>
            <person name="Ruiz-Roldan M.C."/>
            <person name="Sain D."/>
            <person name="Sakthikumar S."/>
            <person name="Sykes S."/>
            <person name="Schwartz D.C."/>
            <person name="Turgeon B.G."/>
            <person name="Wapinski I."/>
            <person name="Yoder O."/>
            <person name="Young S."/>
            <person name="Zeng Q."/>
            <person name="Zhou S."/>
            <person name="Galagan J."/>
            <person name="Cuomo C.A."/>
            <person name="Kistler H.C."/>
            <person name="Rep M."/>
        </authorList>
    </citation>
    <scope>GENOME REANNOTATION</scope>
    <source>
        <strain evidence="4">ATCC MYA-4620 / CBS 123657 / FGSC 9075 / NRRL 31084 / PH-1</strain>
        <strain evidence="3">PH-1 / ATCC MYA-4620 / FGSC 9075 / NRRL 31084</strain>
    </source>
</reference>
<dbReference type="AlphaFoldDB" id="A0A0E0RSR6"/>
<keyword evidence="4" id="KW-1185">Reference proteome</keyword>
<feature type="region of interest" description="Disordered" evidence="1">
    <location>
        <begin position="1"/>
        <end position="31"/>
    </location>
</feature>
<dbReference type="EnsemblFungi" id="CEF74291">
    <property type="protein sequence ID" value="CEF74291"/>
    <property type="gene ID" value="FGRRES_20066"/>
</dbReference>
<name>A0A0E0RSR6_GIBZE</name>
<feature type="compositionally biased region" description="Polar residues" evidence="1">
    <location>
        <begin position="20"/>
        <end position="31"/>
    </location>
</feature>
<dbReference type="Proteomes" id="UP000070720">
    <property type="component" value="Chromosome 1"/>
</dbReference>
<dbReference type="VEuPathDB" id="FungiDB:FGRAMPH1_01G04969"/>
<evidence type="ECO:0000313" key="3">
    <source>
        <dbReference type="EnsemblFungi" id="CEF74291"/>
    </source>
</evidence>
<gene>
    <name evidence="2" type="ORF">FGRAMPH1_01T04969</name>
</gene>
<reference key="3">
    <citation type="submission" date="2014-02" db="EMBL/GenBank/DDBJ databases">
        <title>A revised Fusarium graminearum genomic reference sequence using whole shotgun re-sequencing.</title>
        <authorList>
            <person name="King R."/>
            <person name="Urban M."/>
            <person name="Hassani-Pak K."/>
            <person name="Hammond-Kosack K."/>
        </authorList>
    </citation>
    <scope>NUCLEOTIDE SEQUENCE</scope>
    <source>
        <strain>PH-1</strain>
    </source>
</reference>
<reference evidence="2 4" key="4">
    <citation type="journal article" date="2015" name="BMC Genomics">
        <title>The completed genome sequence of the pathogenic ascomycete fungus Fusarium graminearum.</title>
        <authorList>
            <person name="King R."/>
            <person name="Urban M."/>
            <person name="Hammond-Kosack M.C."/>
            <person name="Hassani-Pak K."/>
            <person name="Hammond-Kosack K.E."/>
        </authorList>
    </citation>
    <scope>NUCLEOTIDE SEQUENCE [LARGE SCALE GENOMIC DNA]</scope>
    <source>
        <strain evidence="4">ATCC MYA-4620 / CBS 123657 / FGSC 9075 / NRRL 31084 / PH-1</strain>
        <strain evidence="2">PH-1</strain>
    </source>
</reference>
<reference evidence="3" key="5">
    <citation type="submission" date="2017-01" db="UniProtKB">
        <authorList>
            <consortium name="EnsemblFungi"/>
        </authorList>
    </citation>
    <scope>IDENTIFICATION</scope>
    <source>
        <strain evidence="3">PH-1 / ATCC MYA-4620 / FGSC 9075 / NRRL 31084</strain>
    </source>
</reference>
<evidence type="ECO:0000256" key="1">
    <source>
        <dbReference type="SAM" id="MobiDB-lite"/>
    </source>
</evidence>
<proteinExistence type="predicted"/>
<reference evidence="3 4" key="1">
    <citation type="journal article" date="2007" name="Science">
        <title>The Fusarium graminearum genome reveals a link between localized polymorphism and pathogen specialization.</title>
        <authorList>
            <person name="Cuomo C.A."/>
            <person name="Gueldener U."/>
            <person name="Xu J.-R."/>
            <person name="Trail F."/>
            <person name="Turgeon B.G."/>
            <person name="Di Pietro A."/>
            <person name="Walton J.D."/>
            <person name="Ma L.-J."/>
            <person name="Baker S.E."/>
            <person name="Rep M."/>
            <person name="Adam G."/>
            <person name="Antoniw J."/>
            <person name="Baldwin T."/>
            <person name="Calvo S.E."/>
            <person name="Chang Y.-L."/>
            <person name="DeCaprio D."/>
            <person name="Gale L.R."/>
            <person name="Gnerre S."/>
            <person name="Goswami R.S."/>
            <person name="Hammond-Kosack K."/>
            <person name="Harris L.J."/>
            <person name="Hilburn K."/>
            <person name="Kennell J.C."/>
            <person name="Kroken S."/>
            <person name="Magnuson J.K."/>
            <person name="Mannhaupt G."/>
            <person name="Mauceli E.W."/>
            <person name="Mewes H.-W."/>
            <person name="Mitterbauer R."/>
            <person name="Muehlbauer G."/>
            <person name="Muensterkoetter M."/>
            <person name="Nelson D."/>
            <person name="O'Donnell K."/>
            <person name="Ouellet T."/>
            <person name="Qi W."/>
            <person name="Quesneville H."/>
            <person name="Roncero M.I.G."/>
            <person name="Seong K.-Y."/>
            <person name="Tetko I.V."/>
            <person name="Urban M."/>
            <person name="Waalwijk C."/>
            <person name="Ward T.J."/>
            <person name="Yao J."/>
            <person name="Birren B.W."/>
            <person name="Kistler H.C."/>
        </authorList>
    </citation>
    <scope>NUCLEOTIDE SEQUENCE [LARGE SCALE GENOMIC DNA]</scope>
    <source>
        <strain evidence="4">ATCC MYA-4620 / CBS 123657 / FGSC 9075 / NRRL 31084 / PH-1</strain>
        <strain evidence="3">PH-1 / ATCC MYA-4620 / FGSC 9075 / NRRL 31084</strain>
    </source>
</reference>
<sequence>MSDDNRFTKVRKSKKMSGLSRMNGTFTKGIY</sequence>
<dbReference type="EMBL" id="HG970332">
    <property type="protein sequence ID" value="CEF74291.1"/>
    <property type="molecule type" value="Genomic_DNA"/>
</dbReference>